<feature type="domain" description="Transthyretin/hydroxyisourate hydrolase" evidence="8">
    <location>
        <begin position="5"/>
        <end position="114"/>
    </location>
</feature>
<evidence type="ECO:0000313" key="9">
    <source>
        <dbReference type="EMBL" id="SFQ48451.1"/>
    </source>
</evidence>
<gene>
    <name evidence="9" type="ORF">SAMN02745910_01613</name>
</gene>
<evidence type="ECO:0000256" key="4">
    <source>
        <dbReference type="ARBA" id="ARBA00011881"/>
    </source>
</evidence>
<name>A0A1I5YW04_9BACI</name>
<dbReference type="PANTHER" id="PTHR10395:SF7">
    <property type="entry name" value="5-HYDROXYISOURATE HYDROLASE"/>
    <property type="match status" value="1"/>
</dbReference>
<dbReference type="GO" id="GO:0016787">
    <property type="term" value="F:hydrolase activity"/>
    <property type="evidence" value="ECO:0007669"/>
    <property type="project" value="UniProtKB-KW"/>
</dbReference>
<comment type="similarity">
    <text evidence="3 7">Belongs to the transthyretin family. 5-hydroxyisourate hydrolase subfamily.</text>
</comment>
<evidence type="ECO:0000256" key="7">
    <source>
        <dbReference type="RuleBase" id="RU361270"/>
    </source>
</evidence>
<proteinExistence type="inferred from homology"/>
<dbReference type="Proteomes" id="UP000182762">
    <property type="component" value="Unassembled WGS sequence"/>
</dbReference>
<dbReference type="RefSeq" id="WP_061805165.1">
    <property type="nucleotide sequence ID" value="NZ_FOXX01000003.1"/>
</dbReference>
<keyword evidence="10" id="KW-1185">Reference proteome</keyword>
<dbReference type="SUPFAM" id="SSF49472">
    <property type="entry name" value="Transthyretin (synonym: prealbumin)"/>
    <property type="match status" value="1"/>
</dbReference>
<protein>
    <recommendedName>
        <fullName evidence="7">5-hydroxyisourate hydrolase</fullName>
        <shortName evidence="7">HIU hydrolase</shortName>
        <shortName evidence="7">HIUHase</shortName>
        <ecNumber evidence="7">3.5.2.17</ecNumber>
    </recommendedName>
</protein>
<evidence type="ECO:0000256" key="1">
    <source>
        <dbReference type="ARBA" id="ARBA00001043"/>
    </source>
</evidence>
<accession>A0A1I5YW04</accession>
<comment type="subunit">
    <text evidence="4 7">Homotetramer.</text>
</comment>
<dbReference type="InterPro" id="IPR023418">
    <property type="entry name" value="Thyroxine_BS"/>
</dbReference>
<evidence type="ECO:0000256" key="2">
    <source>
        <dbReference type="ARBA" id="ARBA00002704"/>
    </source>
</evidence>
<organism evidence="9 10">
    <name type="scientific">Priestia endophytica DSM 13796</name>
    <dbReference type="NCBI Taxonomy" id="1121089"/>
    <lineage>
        <taxon>Bacteria</taxon>
        <taxon>Bacillati</taxon>
        <taxon>Bacillota</taxon>
        <taxon>Bacilli</taxon>
        <taxon>Bacillales</taxon>
        <taxon>Bacillaceae</taxon>
        <taxon>Priestia</taxon>
    </lineage>
</organism>
<dbReference type="GeneID" id="93710312"/>
<dbReference type="EC" id="3.5.2.17" evidence="7"/>
<comment type="caution">
    <text evidence="9">The sequence shown here is derived from an EMBL/GenBank/DDBJ whole genome shotgun (WGS) entry which is preliminary data.</text>
</comment>
<evidence type="ECO:0000256" key="6">
    <source>
        <dbReference type="ARBA" id="ARBA00022801"/>
    </source>
</evidence>
<dbReference type="InterPro" id="IPR014306">
    <property type="entry name" value="Hydroxyisourate_hydrolase"/>
</dbReference>
<sequence length="115" mass="13116">MSACLTTHILDLASGKPANLVKVELYNSTGKLLKKVHTNKDGRLSSPLLTENEMKKGEFELLFYIGDYFRETHLSLAQPPFLNKIPVRFNINDSTQHYHVPLLLSPLGYQIYRGR</sequence>
<dbReference type="PROSITE" id="PS00768">
    <property type="entry name" value="TRANSTHYRETIN_1"/>
    <property type="match status" value="1"/>
</dbReference>
<dbReference type="NCBIfam" id="TIGR02962">
    <property type="entry name" value="hdxy_isourate"/>
    <property type="match status" value="1"/>
</dbReference>
<dbReference type="InterPro" id="IPR023416">
    <property type="entry name" value="Transthyretin/HIU_hydrolase_d"/>
</dbReference>
<evidence type="ECO:0000256" key="5">
    <source>
        <dbReference type="ARBA" id="ARBA00022631"/>
    </source>
</evidence>
<keyword evidence="5 7" id="KW-0659">Purine metabolism</keyword>
<evidence type="ECO:0000256" key="3">
    <source>
        <dbReference type="ARBA" id="ARBA00009850"/>
    </source>
</evidence>
<dbReference type="EMBL" id="FOXX01000003">
    <property type="protein sequence ID" value="SFQ48451.1"/>
    <property type="molecule type" value="Genomic_DNA"/>
</dbReference>
<dbReference type="PANTHER" id="PTHR10395">
    <property type="entry name" value="URICASE AND TRANSTHYRETIN-RELATED"/>
    <property type="match status" value="1"/>
</dbReference>
<dbReference type="Pfam" id="PF00576">
    <property type="entry name" value="Transthyretin"/>
    <property type="match status" value="1"/>
</dbReference>
<dbReference type="CDD" id="cd05822">
    <property type="entry name" value="TLP_HIUase"/>
    <property type="match status" value="1"/>
</dbReference>
<evidence type="ECO:0000313" key="10">
    <source>
        <dbReference type="Proteomes" id="UP000182762"/>
    </source>
</evidence>
<comment type="function">
    <text evidence="2">Catalyzes the hydrolysis of 5-hydroxyisourate (HIU) to 2-oxo-4-hydroxy-4-carboxy-5-ureidoimidazoline (OHCU).</text>
</comment>
<reference evidence="9 10" key="1">
    <citation type="submission" date="2016-10" db="EMBL/GenBank/DDBJ databases">
        <authorList>
            <person name="Varghese N."/>
            <person name="Submissions S."/>
        </authorList>
    </citation>
    <scope>NUCLEOTIDE SEQUENCE [LARGE SCALE GENOMIC DNA]</scope>
    <source>
        <strain evidence="9 10">DSM 13796</strain>
    </source>
</reference>
<dbReference type="InterPro" id="IPR036817">
    <property type="entry name" value="Transthyretin/HIU_hydrolase_sf"/>
</dbReference>
<evidence type="ECO:0000259" key="8">
    <source>
        <dbReference type="Pfam" id="PF00576"/>
    </source>
</evidence>
<dbReference type="Gene3D" id="2.60.40.180">
    <property type="entry name" value="Transthyretin/hydroxyisourate hydrolase domain"/>
    <property type="match status" value="1"/>
</dbReference>
<keyword evidence="6 7" id="KW-0378">Hydrolase</keyword>
<comment type="catalytic activity">
    <reaction evidence="1 7">
        <text>5-hydroxyisourate + H2O = 5-hydroxy-2-oxo-4-ureido-2,5-dihydro-1H-imidazole-5-carboxylate + H(+)</text>
        <dbReference type="Rhea" id="RHEA:23736"/>
        <dbReference type="ChEBI" id="CHEBI:15377"/>
        <dbReference type="ChEBI" id="CHEBI:15378"/>
        <dbReference type="ChEBI" id="CHEBI:18072"/>
        <dbReference type="ChEBI" id="CHEBI:58639"/>
        <dbReference type="EC" id="3.5.2.17"/>
    </reaction>
</comment>